<keyword evidence="2" id="KW-1003">Cell membrane</keyword>
<feature type="transmembrane region" description="Helical" evidence="6">
    <location>
        <begin position="243"/>
        <end position="263"/>
    </location>
</feature>
<sequence length="730" mass="75094">MLSHALSRLGRTAARHRWTVIGAWLVLAAVVVGLSNAYGTTLQDSFRVPDLDSQRANDLLAATGSHQAGLTAQVVVTPADPGTTFADDPAARDALADLQQSVAALPHVLGTTDPAGALTDGAPPGASAGVVSPDGRVALLRVQYPLLEDLSAADLDRLTAVGADVDDSVLRVEMGGDLFFAFEEAPAGVGELVGVLVALVILLFAFGSFVAATIPIGMALLGIAVGLGAMPLINHLVEIPSYAPVLGAMVGLGVGIDYALFVLTRHRDHLQHGLPVEDSVSRALATAGQPVVFAGGIVVVSILGLAVADVPFMTAGGIAIAVVVLVMVAASVTLLPALLSLAGRRVLGRRTISQEGPGWQRWVGHVTRHPGAYAVGATALLVGLAAPVTALRVGIPDDGALPPDWTQRQAYDLLADGFGPGTNGPLVVAVELHGDDAAVGPLVDAIAADPGVASVGTPTVDDGTGIATVVAVPTTGPQDAATTGTIDRLRSTVFPAALAGTTAEAHVGGQAANFADVGERVNDRLPAFVGAVLAMSFVLLVLVFRSVLVPLKAVVLNLLGVAAAYGVMVMVFQWGWGADLIGLEATVPIVSFIPMFMFAILFGLSMDYEVFLLSRVREEYAATGSPTGSVVHGVARTGRVITSAALIMVAVFFAFVLGEDAATKMFGIGLATAIFLDATLVRMVLVPATMTLLGRANWWLPGWLDRILPRVSFEGTDPVAAARERELAPA</sequence>
<feature type="transmembrane region" description="Helical" evidence="6">
    <location>
        <begin position="318"/>
        <end position="342"/>
    </location>
</feature>
<protein>
    <submittedName>
        <fullName evidence="8">Membrane protein</fullName>
    </submittedName>
</protein>
<reference evidence="8" key="1">
    <citation type="submission" date="2021-01" db="EMBL/GenBank/DDBJ databases">
        <title>Whole genome shotgun sequence of Cellulomonas chitinilytica NBRC 110799.</title>
        <authorList>
            <person name="Komaki H."/>
            <person name="Tamura T."/>
        </authorList>
    </citation>
    <scope>NUCLEOTIDE SEQUENCE</scope>
    <source>
        <strain evidence="8">NBRC 110799</strain>
    </source>
</reference>
<evidence type="ECO:0000256" key="5">
    <source>
        <dbReference type="ARBA" id="ARBA00023136"/>
    </source>
</evidence>
<accession>A0A919P887</accession>
<dbReference type="EMBL" id="BONK01000013">
    <property type="protein sequence ID" value="GIG22724.1"/>
    <property type="molecule type" value="Genomic_DNA"/>
</dbReference>
<feature type="transmembrane region" description="Helical" evidence="6">
    <location>
        <begin position="192"/>
        <end position="212"/>
    </location>
</feature>
<gene>
    <name evidence="8" type="ORF">Cch01nite_34480</name>
</gene>
<name>A0A919P887_9CELL</name>
<keyword evidence="4 6" id="KW-1133">Transmembrane helix</keyword>
<dbReference type="Gene3D" id="1.20.1640.10">
    <property type="entry name" value="Multidrug efflux transporter AcrB transmembrane domain"/>
    <property type="match status" value="2"/>
</dbReference>
<dbReference type="RefSeq" id="WP_203757743.1">
    <property type="nucleotide sequence ID" value="NZ_BONK01000013.1"/>
</dbReference>
<evidence type="ECO:0000256" key="3">
    <source>
        <dbReference type="ARBA" id="ARBA00022692"/>
    </source>
</evidence>
<feature type="transmembrane region" description="Helical" evidence="6">
    <location>
        <begin position="371"/>
        <end position="395"/>
    </location>
</feature>
<evidence type="ECO:0000259" key="7">
    <source>
        <dbReference type="PROSITE" id="PS50156"/>
    </source>
</evidence>
<dbReference type="Pfam" id="PF03176">
    <property type="entry name" value="MMPL"/>
    <property type="match status" value="2"/>
</dbReference>
<dbReference type="PANTHER" id="PTHR33406:SF13">
    <property type="entry name" value="MEMBRANE PROTEIN YDFJ"/>
    <property type="match status" value="1"/>
</dbReference>
<feature type="transmembrane region" description="Helical" evidence="6">
    <location>
        <begin position="525"/>
        <end position="544"/>
    </location>
</feature>
<keyword evidence="5 6" id="KW-0472">Membrane</keyword>
<evidence type="ECO:0000313" key="9">
    <source>
        <dbReference type="Proteomes" id="UP000632740"/>
    </source>
</evidence>
<feature type="transmembrane region" description="Helical" evidence="6">
    <location>
        <begin position="664"/>
        <end position="685"/>
    </location>
</feature>
<evidence type="ECO:0000256" key="2">
    <source>
        <dbReference type="ARBA" id="ARBA00022475"/>
    </source>
</evidence>
<feature type="transmembrane region" description="Helical" evidence="6">
    <location>
        <begin position="219"/>
        <end position="237"/>
    </location>
</feature>
<feature type="transmembrane region" description="Helical" evidence="6">
    <location>
        <begin position="640"/>
        <end position="658"/>
    </location>
</feature>
<proteinExistence type="predicted"/>
<feature type="transmembrane region" description="Helical" evidence="6">
    <location>
        <begin position="556"/>
        <end position="576"/>
    </location>
</feature>
<evidence type="ECO:0000313" key="8">
    <source>
        <dbReference type="EMBL" id="GIG22724.1"/>
    </source>
</evidence>
<keyword evidence="3 6" id="KW-0812">Transmembrane</keyword>
<dbReference type="Proteomes" id="UP000632740">
    <property type="component" value="Unassembled WGS sequence"/>
</dbReference>
<dbReference type="PANTHER" id="PTHR33406">
    <property type="entry name" value="MEMBRANE PROTEIN MJ1562-RELATED"/>
    <property type="match status" value="1"/>
</dbReference>
<dbReference type="SUPFAM" id="SSF82866">
    <property type="entry name" value="Multidrug efflux transporter AcrB transmembrane domain"/>
    <property type="match status" value="2"/>
</dbReference>
<evidence type="ECO:0000256" key="6">
    <source>
        <dbReference type="SAM" id="Phobius"/>
    </source>
</evidence>
<organism evidence="8 9">
    <name type="scientific">Cellulomonas chitinilytica</name>
    <dbReference type="NCBI Taxonomy" id="398759"/>
    <lineage>
        <taxon>Bacteria</taxon>
        <taxon>Bacillati</taxon>
        <taxon>Actinomycetota</taxon>
        <taxon>Actinomycetes</taxon>
        <taxon>Micrococcales</taxon>
        <taxon>Cellulomonadaceae</taxon>
        <taxon>Cellulomonas</taxon>
    </lineage>
</organism>
<feature type="domain" description="SSD" evidence="7">
    <location>
        <begin position="252"/>
        <end position="341"/>
    </location>
</feature>
<dbReference type="InterPro" id="IPR004869">
    <property type="entry name" value="MMPL_dom"/>
</dbReference>
<keyword evidence="9" id="KW-1185">Reference proteome</keyword>
<evidence type="ECO:0000256" key="4">
    <source>
        <dbReference type="ARBA" id="ARBA00022989"/>
    </source>
</evidence>
<dbReference type="InterPro" id="IPR050545">
    <property type="entry name" value="Mycobact_MmpL"/>
</dbReference>
<feature type="transmembrane region" description="Helical" evidence="6">
    <location>
        <begin position="588"/>
        <end position="608"/>
    </location>
</feature>
<dbReference type="InterPro" id="IPR000731">
    <property type="entry name" value="SSD"/>
</dbReference>
<comment type="subcellular location">
    <subcellularLocation>
        <location evidence="1">Cell membrane</location>
        <topology evidence="1">Multi-pass membrane protein</topology>
    </subcellularLocation>
</comment>
<dbReference type="PROSITE" id="PS50156">
    <property type="entry name" value="SSD"/>
    <property type="match status" value="1"/>
</dbReference>
<dbReference type="GO" id="GO:0005886">
    <property type="term" value="C:plasma membrane"/>
    <property type="evidence" value="ECO:0007669"/>
    <property type="project" value="UniProtKB-SubCell"/>
</dbReference>
<evidence type="ECO:0000256" key="1">
    <source>
        <dbReference type="ARBA" id="ARBA00004651"/>
    </source>
</evidence>
<feature type="transmembrane region" description="Helical" evidence="6">
    <location>
        <begin position="284"/>
        <end position="306"/>
    </location>
</feature>
<comment type="caution">
    <text evidence="8">The sequence shown here is derived from an EMBL/GenBank/DDBJ whole genome shotgun (WGS) entry which is preliminary data.</text>
</comment>
<dbReference type="AlphaFoldDB" id="A0A919P887"/>